<keyword evidence="6" id="KW-1185">Reference proteome</keyword>
<dbReference type="InterPro" id="IPR036291">
    <property type="entry name" value="NAD(P)-bd_dom_sf"/>
</dbReference>
<evidence type="ECO:0000256" key="3">
    <source>
        <dbReference type="ARBA" id="ARBA00023027"/>
    </source>
</evidence>
<dbReference type="RefSeq" id="WP_162354603.1">
    <property type="nucleotide sequence ID" value="NZ_CP048209.1"/>
</dbReference>
<feature type="domain" description="D-isomer specific 2-hydroxyacid dehydrogenase NAD-binding" evidence="4">
    <location>
        <begin position="160"/>
        <end position="319"/>
    </location>
</feature>
<keyword evidence="3" id="KW-0520">NAD</keyword>
<evidence type="ECO:0000256" key="1">
    <source>
        <dbReference type="ARBA" id="ARBA00005854"/>
    </source>
</evidence>
<reference evidence="5 6" key="1">
    <citation type="submission" date="2020-01" db="EMBL/GenBank/DDBJ databases">
        <title>Paenibacillus sp. nov., isolated from tomato rhizosphere.</title>
        <authorList>
            <person name="Weon H.-Y."/>
            <person name="Lee S.A."/>
        </authorList>
    </citation>
    <scope>NUCLEOTIDE SEQUENCE [LARGE SCALE GENOMIC DNA]</scope>
    <source>
        <strain evidence="5 6">12200R-189</strain>
    </source>
</reference>
<organism evidence="5 6">
    <name type="scientific">Paenibacillus lycopersici</name>
    <dbReference type="NCBI Taxonomy" id="2704462"/>
    <lineage>
        <taxon>Bacteria</taxon>
        <taxon>Bacillati</taxon>
        <taxon>Bacillota</taxon>
        <taxon>Bacilli</taxon>
        <taxon>Bacillales</taxon>
        <taxon>Paenibacillaceae</taxon>
        <taxon>Paenibacillus</taxon>
    </lineage>
</organism>
<dbReference type="AlphaFoldDB" id="A0A6C0FN64"/>
<dbReference type="Gene3D" id="3.40.50.720">
    <property type="entry name" value="NAD(P)-binding Rossmann-like Domain"/>
    <property type="match status" value="2"/>
</dbReference>
<dbReference type="SUPFAM" id="SSF51735">
    <property type="entry name" value="NAD(P)-binding Rossmann-fold domains"/>
    <property type="match status" value="1"/>
</dbReference>
<dbReference type="GO" id="GO:0051287">
    <property type="term" value="F:NAD binding"/>
    <property type="evidence" value="ECO:0007669"/>
    <property type="project" value="InterPro"/>
</dbReference>
<dbReference type="KEGG" id="plyc:GXP70_00075"/>
<dbReference type="EMBL" id="CP048209">
    <property type="protein sequence ID" value="QHT58528.1"/>
    <property type="molecule type" value="Genomic_DNA"/>
</dbReference>
<evidence type="ECO:0000256" key="2">
    <source>
        <dbReference type="ARBA" id="ARBA00023002"/>
    </source>
</evidence>
<dbReference type="Proteomes" id="UP000476064">
    <property type="component" value="Chromosome"/>
</dbReference>
<dbReference type="InterPro" id="IPR006140">
    <property type="entry name" value="D-isomer_DH_NAD-bd"/>
</dbReference>
<dbReference type="Pfam" id="PF02826">
    <property type="entry name" value="2-Hacid_dh_C"/>
    <property type="match status" value="1"/>
</dbReference>
<sequence>MRSVIIVHPRFEVVWPWAADRFHQLFLAQGTVEFIRLPADEAGTLGQLVSDPGSVARLVSLSVDVTADCLRAFTGLKEAVFLTGPYGDSLPEEQTKMLKDAGVRLYGHGSEGFWGQSVSEFALALTLCGLRRIPQTHHEIIANLQPWDYDPPGGVRYPPVRGHQFGDDPNFTSGTVEGKRIRIVGAGNIASRYASFVHMLGADVAAWDPFATEPSFHRTGARKEWHLDRLVRDAEIFAPMVPLTPKTRGLVTAELIHALPKGCLVVLATRADICDMQAVRERVLKDEISLAADVFDIEPLPLDDELLGRHNVVHTPHNAGRTKQSNERWAEMLFDQFLPQ</sequence>
<evidence type="ECO:0000313" key="5">
    <source>
        <dbReference type="EMBL" id="QHT58528.1"/>
    </source>
</evidence>
<comment type="similarity">
    <text evidence="1">Belongs to the D-isomer specific 2-hydroxyacid dehydrogenase family.</text>
</comment>
<dbReference type="PANTHER" id="PTHR42789">
    <property type="entry name" value="D-ISOMER SPECIFIC 2-HYDROXYACID DEHYDROGENASE FAMILY PROTEIN (AFU_ORTHOLOGUE AFUA_6G10090)"/>
    <property type="match status" value="1"/>
</dbReference>
<dbReference type="GO" id="GO:0016491">
    <property type="term" value="F:oxidoreductase activity"/>
    <property type="evidence" value="ECO:0007669"/>
    <property type="project" value="UniProtKB-KW"/>
</dbReference>
<dbReference type="PANTHER" id="PTHR42789:SF1">
    <property type="entry name" value="D-ISOMER SPECIFIC 2-HYDROXYACID DEHYDROGENASE FAMILY PROTEIN (AFU_ORTHOLOGUE AFUA_6G10090)"/>
    <property type="match status" value="1"/>
</dbReference>
<gene>
    <name evidence="5" type="ORF">GXP70_00075</name>
</gene>
<proteinExistence type="inferred from homology"/>
<evidence type="ECO:0000259" key="4">
    <source>
        <dbReference type="Pfam" id="PF02826"/>
    </source>
</evidence>
<name>A0A6C0FN64_9BACL</name>
<accession>A0A6C0FN64</accession>
<protein>
    <submittedName>
        <fullName evidence="5">Hydroxyacid dehydrogenase</fullName>
    </submittedName>
</protein>
<keyword evidence="2" id="KW-0560">Oxidoreductase</keyword>
<evidence type="ECO:0000313" key="6">
    <source>
        <dbReference type="Proteomes" id="UP000476064"/>
    </source>
</evidence>
<dbReference type="InterPro" id="IPR050857">
    <property type="entry name" value="D-2-hydroxyacid_DH"/>
</dbReference>